<dbReference type="GO" id="GO:0003713">
    <property type="term" value="F:transcription coactivator activity"/>
    <property type="evidence" value="ECO:0007669"/>
    <property type="project" value="TreeGrafter"/>
</dbReference>
<feature type="compositionally biased region" description="Polar residues" evidence="7">
    <location>
        <begin position="651"/>
        <end position="663"/>
    </location>
</feature>
<dbReference type="GO" id="GO:0003714">
    <property type="term" value="F:transcription corepressor activity"/>
    <property type="evidence" value="ECO:0007669"/>
    <property type="project" value="TreeGrafter"/>
</dbReference>
<feature type="region of interest" description="Disordered" evidence="7">
    <location>
        <begin position="651"/>
        <end position="694"/>
    </location>
</feature>
<dbReference type="PANTHER" id="PTHR24058">
    <property type="entry name" value="DUAL SPECIFICITY PROTEIN KINASE"/>
    <property type="match status" value="1"/>
</dbReference>
<dbReference type="PANTHER" id="PTHR24058:SF53">
    <property type="entry name" value="HOMEODOMAIN-INTERACTING PROTEIN KINASE 2"/>
    <property type="match status" value="1"/>
</dbReference>
<dbReference type="Gene3D" id="3.30.200.20">
    <property type="entry name" value="Phosphorylase Kinase, domain 1"/>
    <property type="match status" value="1"/>
</dbReference>
<feature type="compositionally biased region" description="Polar residues" evidence="7">
    <location>
        <begin position="533"/>
        <end position="544"/>
    </location>
</feature>
<dbReference type="SMART" id="SM00220">
    <property type="entry name" value="S_TKc"/>
    <property type="match status" value="1"/>
</dbReference>
<organism evidence="10 11">
    <name type="scientific">Mugilogobius chulae</name>
    <name type="common">yellowstripe goby</name>
    <dbReference type="NCBI Taxonomy" id="88201"/>
    <lineage>
        <taxon>Eukaryota</taxon>
        <taxon>Metazoa</taxon>
        <taxon>Chordata</taxon>
        <taxon>Craniata</taxon>
        <taxon>Vertebrata</taxon>
        <taxon>Euteleostomi</taxon>
        <taxon>Actinopterygii</taxon>
        <taxon>Neopterygii</taxon>
        <taxon>Teleostei</taxon>
        <taxon>Neoteleostei</taxon>
        <taxon>Acanthomorphata</taxon>
        <taxon>Gobiaria</taxon>
        <taxon>Gobiiformes</taxon>
        <taxon>Gobioidei</taxon>
        <taxon>Gobiidae</taxon>
        <taxon>Gobionellinae</taxon>
        <taxon>Mugilogobius</taxon>
    </lineage>
</organism>
<evidence type="ECO:0000256" key="8">
    <source>
        <dbReference type="SAM" id="Phobius"/>
    </source>
</evidence>
<keyword evidence="3 6" id="KW-0547">Nucleotide-binding</keyword>
<keyword evidence="4" id="KW-0418">Kinase</keyword>
<evidence type="ECO:0000256" key="6">
    <source>
        <dbReference type="PROSITE-ProRule" id="PRU10141"/>
    </source>
</evidence>
<dbReference type="PROSITE" id="PS50011">
    <property type="entry name" value="PROTEIN_KINASE_DOM"/>
    <property type="match status" value="1"/>
</dbReference>
<keyword evidence="5 6" id="KW-0067">ATP-binding</keyword>
<dbReference type="GO" id="GO:0005737">
    <property type="term" value="C:cytoplasm"/>
    <property type="evidence" value="ECO:0007669"/>
    <property type="project" value="TreeGrafter"/>
</dbReference>
<dbReference type="GO" id="GO:0007224">
    <property type="term" value="P:smoothened signaling pathway"/>
    <property type="evidence" value="ECO:0007669"/>
    <property type="project" value="TreeGrafter"/>
</dbReference>
<dbReference type="InterPro" id="IPR008271">
    <property type="entry name" value="Ser/Thr_kinase_AS"/>
</dbReference>
<feature type="compositionally biased region" description="Polar residues" evidence="7">
    <location>
        <begin position="558"/>
        <end position="573"/>
    </location>
</feature>
<evidence type="ECO:0000256" key="2">
    <source>
        <dbReference type="ARBA" id="ARBA00022679"/>
    </source>
</evidence>
<dbReference type="Gene3D" id="1.10.510.10">
    <property type="entry name" value="Transferase(Phosphotransferase) domain 1"/>
    <property type="match status" value="1"/>
</dbReference>
<dbReference type="InterPro" id="IPR017441">
    <property type="entry name" value="Protein_kinase_ATP_BS"/>
</dbReference>
<feature type="binding site" evidence="6">
    <location>
        <position position="41"/>
    </location>
    <ligand>
        <name>ATP</name>
        <dbReference type="ChEBI" id="CHEBI:30616"/>
    </ligand>
</feature>
<evidence type="ECO:0000313" key="11">
    <source>
        <dbReference type="Proteomes" id="UP001460270"/>
    </source>
</evidence>
<dbReference type="GO" id="GO:0004674">
    <property type="term" value="F:protein serine/threonine kinase activity"/>
    <property type="evidence" value="ECO:0007669"/>
    <property type="project" value="UniProtKB-KW"/>
</dbReference>
<dbReference type="GO" id="GO:0046332">
    <property type="term" value="F:SMAD binding"/>
    <property type="evidence" value="ECO:0007669"/>
    <property type="project" value="TreeGrafter"/>
</dbReference>
<protein>
    <recommendedName>
        <fullName evidence="9">Protein kinase domain-containing protein</fullName>
    </recommendedName>
</protein>
<dbReference type="GO" id="GO:0004713">
    <property type="term" value="F:protein tyrosine kinase activity"/>
    <property type="evidence" value="ECO:0007669"/>
    <property type="project" value="TreeGrafter"/>
</dbReference>
<dbReference type="Proteomes" id="UP001460270">
    <property type="component" value="Unassembled WGS sequence"/>
</dbReference>
<accession>A0AAW0NHZ3</accession>
<keyword evidence="8" id="KW-0812">Transmembrane</keyword>
<dbReference type="GO" id="GO:0005524">
    <property type="term" value="F:ATP binding"/>
    <property type="evidence" value="ECO:0007669"/>
    <property type="project" value="UniProtKB-UniRule"/>
</dbReference>
<comment type="caution">
    <text evidence="10">The sequence shown here is derived from an EMBL/GenBank/DDBJ whole genome shotgun (WGS) entry which is preliminary data.</text>
</comment>
<feature type="domain" description="Protein kinase" evidence="9">
    <location>
        <begin position="12"/>
        <end position="328"/>
    </location>
</feature>
<sequence>MSDILGLKLREYRTLDVLGEGAFGEVVHCFKPQTSESVAIKVIKRGDPNAFREEVKMLHHVRELDADKYNIIKFLDYFDWNSQKCLVFEMLDISLKDMLARRNTLTLAEIRPIAQQLLVAFDGLKQIGVVHTDLKLDNVMLVNQKYQPLRVKLIDFGVAYLKSELWVGIDVQPTAYQAPEISLGLPPTEALDMWSLGCVLVNLHLGVHPFSGTPFENQTSIINALGFPPKELLNQGKYSNKFYVKKEDGQWRLKNDEEIKLQTSLEPLKDPGPLQGCTLDEAILSYPECTHETEFRDRMSFLRLTKRLLDLDFRKRINPGEALHHPFITMDYLKEDPSDYAEWAREIIMMVLTNNSNDSQEQTPIEDSEEEWDSPIELQDELLVNYFNGQPPKSVHEEHREEEKPQDTFPFERDIKTQENCTQTTNDLNKDGPLNNHPAVTDAEKQSLKGNSQPSIVKSLKNFLSWRGFLFSSMLILQAVLCYMLTESLMLLALVSLPMILWGCLPFSVKKSYSSHKFKTKNDKEEMINEEQTLANNSNGQPAGTVQPKEDRDKKSQENLSQTNNSDESTIISNPEFIVINMDEDRSDISESTMCCSNRNGPFTISRHPEHVIINMEEDSSDISGEPSLCCSIRNGLTANDNNRQEEIMSVEQTSENNSNGQPPDTREERDSYDSVSQGNSSQTNNPEELTLSRNPDYIVINMEDDSPDLSPEPSMCSSIQNCLSLKGLGFSCMLVVQGTVCYTLTGSLMLLAGVSLPMVLWGSLVFCQRPQRSIFRGRYCCH</sequence>
<feature type="region of interest" description="Disordered" evidence="7">
    <location>
        <begin position="423"/>
        <end position="451"/>
    </location>
</feature>
<keyword evidence="1" id="KW-0723">Serine/threonine-protein kinase</keyword>
<evidence type="ECO:0000256" key="5">
    <source>
        <dbReference type="ARBA" id="ARBA00022840"/>
    </source>
</evidence>
<dbReference type="PROSITE" id="PS00107">
    <property type="entry name" value="PROTEIN_KINASE_ATP"/>
    <property type="match status" value="1"/>
</dbReference>
<keyword evidence="8" id="KW-1133">Transmembrane helix</keyword>
<reference evidence="11" key="1">
    <citation type="submission" date="2024-04" db="EMBL/GenBank/DDBJ databases">
        <title>Salinicola lusitanus LLJ914,a marine bacterium isolated from the Okinawa Trough.</title>
        <authorList>
            <person name="Li J."/>
        </authorList>
    </citation>
    <scope>NUCLEOTIDE SEQUENCE [LARGE SCALE GENOMIC DNA]</scope>
</reference>
<dbReference type="AlphaFoldDB" id="A0AAW0NHZ3"/>
<evidence type="ECO:0000259" key="9">
    <source>
        <dbReference type="PROSITE" id="PS50011"/>
    </source>
</evidence>
<evidence type="ECO:0000256" key="7">
    <source>
        <dbReference type="SAM" id="MobiDB-lite"/>
    </source>
</evidence>
<dbReference type="InterPro" id="IPR050494">
    <property type="entry name" value="Ser_Thr_dual-spec_kinase"/>
</dbReference>
<feature type="region of interest" description="Disordered" evidence="7">
    <location>
        <begin position="390"/>
        <end position="409"/>
    </location>
</feature>
<keyword evidence="2" id="KW-0808">Transferase</keyword>
<feature type="compositionally biased region" description="Polar residues" evidence="7">
    <location>
        <begin position="674"/>
        <end position="694"/>
    </location>
</feature>
<dbReference type="Pfam" id="PF00069">
    <property type="entry name" value="Pkinase"/>
    <property type="match status" value="1"/>
</dbReference>
<dbReference type="SUPFAM" id="SSF56112">
    <property type="entry name" value="Protein kinase-like (PK-like)"/>
    <property type="match status" value="1"/>
</dbReference>
<feature type="compositionally biased region" description="Basic and acidic residues" evidence="7">
    <location>
        <begin position="548"/>
        <end position="557"/>
    </location>
</feature>
<feature type="region of interest" description="Disordered" evidence="7">
    <location>
        <begin position="533"/>
        <end position="574"/>
    </location>
</feature>
<proteinExistence type="predicted"/>
<dbReference type="GO" id="GO:0042771">
    <property type="term" value="P:intrinsic apoptotic signaling pathway in response to DNA damage by p53 class mediator"/>
    <property type="evidence" value="ECO:0007669"/>
    <property type="project" value="TreeGrafter"/>
</dbReference>
<feature type="transmembrane region" description="Helical" evidence="8">
    <location>
        <begin position="747"/>
        <end position="768"/>
    </location>
</feature>
<feature type="compositionally biased region" description="Basic and acidic residues" evidence="7">
    <location>
        <begin position="394"/>
        <end position="409"/>
    </location>
</feature>
<dbReference type="GO" id="GO:0045944">
    <property type="term" value="P:positive regulation of transcription by RNA polymerase II"/>
    <property type="evidence" value="ECO:0007669"/>
    <property type="project" value="TreeGrafter"/>
</dbReference>
<dbReference type="PROSITE" id="PS00108">
    <property type="entry name" value="PROTEIN_KINASE_ST"/>
    <property type="match status" value="1"/>
</dbReference>
<dbReference type="InterPro" id="IPR011009">
    <property type="entry name" value="Kinase-like_dom_sf"/>
</dbReference>
<evidence type="ECO:0000256" key="3">
    <source>
        <dbReference type="ARBA" id="ARBA00022741"/>
    </source>
</evidence>
<evidence type="ECO:0000313" key="10">
    <source>
        <dbReference type="EMBL" id="KAK7891954.1"/>
    </source>
</evidence>
<name>A0AAW0NHZ3_9GOBI</name>
<dbReference type="EMBL" id="JBBPFD010000017">
    <property type="protein sequence ID" value="KAK7891954.1"/>
    <property type="molecule type" value="Genomic_DNA"/>
</dbReference>
<gene>
    <name evidence="10" type="ORF">WMY93_023917</name>
</gene>
<keyword evidence="8" id="KW-0472">Membrane</keyword>
<evidence type="ECO:0000256" key="4">
    <source>
        <dbReference type="ARBA" id="ARBA00022777"/>
    </source>
</evidence>
<keyword evidence="11" id="KW-1185">Reference proteome</keyword>
<dbReference type="GO" id="GO:0016605">
    <property type="term" value="C:PML body"/>
    <property type="evidence" value="ECO:0007669"/>
    <property type="project" value="TreeGrafter"/>
</dbReference>
<evidence type="ECO:0000256" key="1">
    <source>
        <dbReference type="ARBA" id="ARBA00022527"/>
    </source>
</evidence>
<dbReference type="InterPro" id="IPR000719">
    <property type="entry name" value="Prot_kinase_dom"/>
</dbReference>